<dbReference type="PROSITE" id="PS50930">
    <property type="entry name" value="HTH_LYTTR"/>
    <property type="match status" value="1"/>
</dbReference>
<evidence type="ECO:0000259" key="3">
    <source>
        <dbReference type="PROSITE" id="PS50930"/>
    </source>
</evidence>
<dbReference type="InterPro" id="IPR011006">
    <property type="entry name" value="CheY-like_superfamily"/>
</dbReference>
<dbReference type="GO" id="GO:0003677">
    <property type="term" value="F:DNA binding"/>
    <property type="evidence" value="ECO:0007669"/>
    <property type="project" value="UniProtKB-KW"/>
</dbReference>
<reference evidence="4 5" key="1">
    <citation type="submission" date="2018-11" db="EMBL/GenBank/DDBJ databases">
        <title>Chitinophaga lutea sp.nov., isolate from arsenic contaminated soil.</title>
        <authorList>
            <person name="Zong Y."/>
        </authorList>
    </citation>
    <scope>NUCLEOTIDE SEQUENCE [LARGE SCALE GENOMIC DNA]</scope>
    <source>
        <strain evidence="4 5">ZY74</strain>
    </source>
</reference>
<dbReference type="SMART" id="SM00850">
    <property type="entry name" value="LytTR"/>
    <property type="match status" value="1"/>
</dbReference>
<proteinExistence type="predicted"/>
<evidence type="ECO:0000259" key="2">
    <source>
        <dbReference type="PROSITE" id="PS50110"/>
    </source>
</evidence>
<evidence type="ECO:0000256" key="1">
    <source>
        <dbReference type="PROSITE-ProRule" id="PRU00169"/>
    </source>
</evidence>
<evidence type="ECO:0000313" key="4">
    <source>
        <dbReference type="EMBL" id="RPE13070.1"/>
    </source>
</evidence>
<dbReference type="InterPro" id="IPR001789">
    <property type="entry name" value="Sig_transdc_resp-reg_receiver"/>
</dbReference>
<name>A0A3N4QAP7_9BACT</name>
<feature type="domain" description="Response regulatory" evidence="2">
    <location>
        <begin position="3"/>
        <end position="116"/>
    </location>
</feature>
<keyword evidence="4" id="KW-0238">DNA-binding</keyword>
<dbReference type="PROSITE" id="PS50110">
    <property type="entry name" value="RESPONSE_REGULATORY"/>
    <property type="match status" value="1"/>
</dbReference>
<dbReference type="PANTHER" id="PTHR37299:SF1">
    <property type="entry name" value="STAGE 0 SPORULATION PROTEIN A HOMOLOG"/>
    <property type="match status" value="1"/>
</dbReference>
<dbReference type="InterPro" id="IPR007492">
    <property type="entry name" value="LytTR_DNA-bd_dom"/>
</dbReference>
<dbReference type="Gene3D" id="3.40.50.2300">
    <property type="match status" value="1"/>
</dbReference>
<dbReference type="SMART" id="SM00448">
    <property type="entry name" value="REC"/>
    <property type="match status" value="1"/>
</dbReference>
<protein>
    <submittedName>
        <fullName evidence="4">DNA-binding response regulator</fullName>
    </submittedName>
</protein>
<dbReference type="InterPro" id="IPR046947">
    <property type="entry name" value="LytR-like"/>
</dbReference>
<dbReference type="Proteomes" id="UP000278351">
    <property type="component" value="Unassembled WGS sequence"/>
</dbReference>
<dbReference type="EMBL" id="RPDH01000001">
    <property type="protein sequence ID" value="RPE13070.1"/>
    <property type="molecule type" value="Genomic_DNA"/>
</dbReference>
<dbReference type="RefSeq" id="WP_123845585.1">
    <property type="nucleotide sequence ID" value="NZ_RPDH01000001.1"/>
</dbReference>
<dbReference type="SUPFAM" id="SSF52172">
    <property type="entry name" value="CheY-like"/>
    <property type="match status" value="1"/>
</dbReference>
<dbReference type="PANTHER" id="PTHR37299">
    <property type="entry name" value="TRANSCRIPTIONAL REGULATOR-RELATED"/>
    <property type="match status" value="1"/>
</dbReference>
<organism evidence="4 5">
    <name type="scientific">Chitinophaga lutea</name>
    <dbReference type="NCBI Taxonomy" id="2488634"/>
    <lineage>
        <taxon>Bacteria</taxon>
        <taxon>Pseudomonadati</taxon>
        <taxon>Bacteroidota</taxon>
        <taxon>Chitinophagia</taxon>
        <taxon>Chitinophagales</taxon>
        <taxon>Chitinophagaceae</taxon>
        <taxon>Chitinophaga</taxon>
    </lineage>
</organism>
<evidence type="ECO:0000313" key="5">
    <source>
        <dbReference type="Proteomes" id="UP000278351"/>
    </source>
</evidence>
<dbReference type="Gene3D" id="2.40.50.1020">
    <property type="entry name" value="LytTr DNA-binding domain"/>
    <property type="match status" value="1"/>
</dbReference>
<dbReference type="AlphaFoldDB" id="A0A3N4QAP7"/>
<dbReference type="Pfam" id="PF04397">
    <property type="entry name" value="LytTR"/>
    <property type="match status" value="1"/>
</dbReference>
<dbReference type="GO" id="GO:0000156">
    <property type="term" value="F:phosphorelay response regulator activity"/>
    <property type="evidence" value="ECO:0007669"/>
    <property type="project" value="InterPro"/>
</dbReference>
<sequence>MIRALIVEDEQHNSNNLRHLLEKYCGNVHVAGTAADAFEARERIAGLRPQLVFLDVQLPGKDAFALLQELGQYDFEVIFVTAYSEYGVRAIRFSAIDYLMKPVDIDELKHAVDKAAKKIAQKTENLNLRNLLHYLQNTHNKQEHRIAISSLKEMRLVAVNEIIRCQSENSYTFFYLSNGEKVLSTTSIATYEELLSNYGFIRCHQSHLVNRKFVRSFLRSEGYTLLMTDNANVPVSRQKKDMVKEELLKN</sequence>
<keyword evidence="5" id="KW-1185">Reference proteome</keyword>
<feature type="modified residue" description="4-aspartylphosphate" evidence="1">
    <location>
        <position position="55"/>
    </location>
</feature>
<dbReference type="OrthoDB" id="1646880at2"/>
<accession>A0A3N4QAP7</accession>
<dbReference type="Pfam" id="PF00072">
    <property type="entry name" value="Response_reg"/>
    <property type="match status" value="1"/>
</dbReference>
<keyword evidence="1" id="KW-0597">Phosphoprotein</keyword>
<dbReference type="CDD" id="cd17536">
    <property type="entry name" value="REC_YesN-like"/>
    <property type="match status" value="1"/>
</dbReference>
<comment type="caution">
    <text evidence="4">The sequence shown here is derived from an EMBL/GenBank/DDBJ whole genome shotgun (WGS) entry which is preliminary data.</text>
</comment>
<gene>
    <name evidence="4" type="ORF">EGT74_05920</name>
</gene>
<feature type="domain" description="HTH LytTR-type" evidence="3">
    <location>
        <begin position="146"/>
        <end position="249"/>
    </location>
</feature>